<feature type="region of interest" description="Disordered" evidence="1">
    <location>
        <begin position="79"/>
        <end position="127"/>
    </location>
</feature>
<name>A0A0D2MEW9_9CHLO</name>
<proteinExistence type="predicted"/>
<dbReference type="OrthoDB" id="548708at2759"/>
<dbReference type="EMBL" id="KK101892">
    <property type="protein sequence ID" value="KIY99286.1"/>
    <property type="molecule type" value="Genomic_DNA"/>
</dbReference>
<feature type="compositionally biased region" description="Low complexity" evidence="1">
    <location>
        <begin position="45"/>
        <end position="62"/>
    </location>
</feature>
<feature type="compositionally biased region" description="Low complexity" evidence="1">
    <location>
        <begin position="82"/>
        <end position="97"/>
    </location>
</feature>
<keyword evidence="3" id="KW-1185">Reference proteome</keyword>
<dbReference type="KEGG" id="mng:MNEG_8674"/>
<dbReference type="GeneID" id="25741549"/>
<feature type="region of interest" description="Disordered" evidence="1">
    <location>
        <begin position="33"/>
        <end position="62"/>
    </location>
</feature>
<sequence length="286" mass="29014">MPSAHEKTSLKAHSSNVLAQSAATVEQGFAAASTGDAAAGGDGSDGVSAGTAPAAGPGDAAPCASAASEAAATGQALGGVGSTAAAPSFSAPSEAISGGSSQQADSRPWWQRDGPVTAGDRPQSGGDQRVFTGSFFYYGSPDLPEGVTPGTVEARIYNLVNRYSGAFKIMHLLEAPAFLPLFGTDLVTGQRPPAPVPNSFWRGVVRQLELTQQQREDVLGMRGLHAKYTDSIMAERLQLQARLAGVGIGSSDAGADPLEVGSAAAIAAMEVAEALAANMKKEKNIT</sequence>
<evidence type="ECO:0000256" key="1">
    <source>
        <dbReference type="SAM" id="MobiDB-lite"/>
    </source>
</evidence>
<gene>
    <name evidence="2" type="ORF">MNEG_8674</name>
</gene>
<accession>A0A0D2MEW9</accession>
<organism evidence="2 3">
    <name type="scientific">Monoraphidium neglectum</name>
    <dbReference type="NCBI Taxonomy" id="145388"/>
    <lineage>
        <taxon>Eukaryota</taxon>
        <taxon>Viridiplantae</taxon>
        <taxon>Chlorophyta</taxon>
        <taxon>core chlorophytes</taxon>
        <taxon>Chlorophyceae</taxon>
        <taxon>CS clade</taxon>
        <taxon>Sphaeropleales</taxon>
        <taxon>Selenastraceae</taxon>
        <taxon>Monoraphidium</taxon>
    </lineage>
</organism>
<dbReference type="Proteomes" id="UP000054498">
    <property type="component" value="Unassembled WGS sequence"/>
</dbReference>
<evidence type="ECO:0000313" key="2">
    <source>
        <dbReference type="EMBL" id="KIY99286.1"/>
    </source>
</evidence>
<dbReference type="RefSeq" id="XP_013898306.1">
    <property type="nucleotide sequence ID" value="XM_014042852.1"/>
</dbReference>
<protein>
    <submittedName>
        <fullName evidence="2">Uncharacterized protein</fullName>
    </submittedName>
</protein>
<dbReference type="AlphaFoldDB" id="A0A0D2MEW9"/>
<reference evidence="2 3" key="1">
    <citation type="journal article" date="2013" name="BMC Genomics">
        <title>Reconstruction of the lipid metabolism for the microalga Monoraphidium neglectum from its genome sequence reveals characteristics suitable for biofuel production.</title>
        <authorList>
            <person name="Bogen C."/>
            <person name="Al-Dilaimi A."/>
            <person name="Albersmeier A."/>
            <person name="Wichmann J."/>
            <person name="Grundmann M."/>
            <person name="Rupp O."/>
            <person name="Lauersen K.J."/>
            <person name="Blifernez-Klassen O."/>
            <person name="Kalinowski J."/>
            <person name="Goesmann A."/>
            <person name="Mussgnug J.H."/>
            <person name="Kruse O."/>
        </authorList>
    </citation>
    <scope>NUCLEOTIDE SEQUENCE [LARGE SCALE GENOMIC DNA]</scope>
    <source>
        <strain evidence="2 3">SAG 48.87</strain>
    </source>
</reference>
<evidence type="ECO:0000313" key="3">
    <source>
        <dbReference type="Proteomes" id="UP000054498"/>
    </source>
</evidence>